<dbReference type="EMBL" id="ASHM01038075">
    <property type="protein sequence ID" value="PNX80502.1"/>
    <property type="molecule type" value="Genomic_DNA"/>
</dbReference>
<protein>
    <submittedName>
        <fullName evidence="7">Proliferating cell nuclear antigen large form protein</fullName>
    </submittedName>
</protein>
<dbReference type="GO" id="GO:0019985">
    <property type="term" value="P:translesion synthesis"/>
    <property type="evidence" value="ECO:0007669"/>
    <property type="project" value="TreeGrafter"/>
</dbReference>
<dbReference type="InterPro" id="IPR000730">
    <property type="entry name" value="Pr_cel_nuc_antig"/>
</dbReference>
<dbReference type="PANTHER" id="PTHR11352:SF0">
    <property type="entry name" value="PROLIFERATING CELL NUCLEAR ANTIGEN"/>
    <property type="match status" value="1"/>
</dbReference>
<dbReference type="Pfam" id="PF02747">
    <property type="entry name" value="PCNA_C"/>
    <property type="match status" value="1"/>
</dbReference>
<evidence type="ECO:0000256" key="5">
    <source>
        <dbReference type="ARBA" id="ARBA00023242"/>
    </source>
</evidence>
<evidence type="ECO:0000313" key="7">
    <source>
        <dbReference type="EMBL" id="PNX80502.1"/>
    </source>
</evidence>
<keyword evidence="3" id="KW-0235">DNA replication</keyword>
<sequence>MKLMDIDSEHLGIPEAEYHAIVRMPSAEFARICKDLSSIGDTVVISVTKEGVKFSTKGDIGSANIVCRQNTTVDKPDDATVIEMNEPVALQFALRYMNSFTKATPLSNTVTISLSNELPVVVEYKIAEMGYVRFYLAPKIEEDEEETKPEV</sequence>
<evidence type="ECO:0000259" key="6">
    <source>
        <dbReference type="Pfam" id="PF02747"/>
    </source>
</evidence>
<dbReference type="GO" id="GO:0030337">
    <property type="term" value="F:DNA polymerase processivity factor activity"/>
    <property type="evidence" value="ECO:0007669"/>
    <property type="project" value="InterPro"/>
</dbReference>
<keyword evidence="4" id="KW-0238">DNA-binding</keyword>
<dbReference type="PRINTS" id="PR00339">
    <property type="entry name" value="PCNACYCLIN"/>
</dbReference>
<name>A0A2K3LPP6_TRIPR</name>
<accession>A0A2K3LPP6</accession>
<dbReference type="STRING" id="57577.A0A2K3LPP6"/>
<dbReference type="ExpressionAtlas" id="A0A2K3LPP6">
    <property type="expression patterns" value="baseline"/>
</dbReference>
<dbReference type="InterPro" id="IPR046938">
    <property type="entry name" value="DNA_clamp_sf"/>
</dbReference>
<comment type="similarity">
    <text evidence="2">Belongs to the PCNA family.</text>
</comment>
<dbReference type="FunFam" id="3.10.150.10:FF:000006">
    <property type="entry name" value="Proliferating cell nuclear antigen"/>
    <property type="match status" value="1"/>
</dbReference>
<evidence type="ECO:0000256" key="3">
    <source>
        <dbReference type="ARBA" id="ARBA00022705"/>
    </source>
</evidence>
<dbReference type="SUPFAM" id="SSF55979">
    <property type="entry name" value="DNA clamp"/>
    <property type="match status" value="1"/>
</dbReference>
<reference evidence="7 8" key="2">
    <citation type="journal article" date="2017" name="Front. Plant Sci.">
        <title>Gene Classification and Mining of Molecular Markers Useful in Red Clover (Trifolium pratense) Breeding.</title>
        <authorList>
            <person name="Istvanek J."/>
            <person name="Dluhosova J."/>
            <person name="Dluhos P."/>
            <person name="Patkova L."/>
            <person name="Nedelnik J."/>
            <person name="Repkova J."/>
        </authorList>
    </citation>
    <scope>NUCLEOTIDE SEQUENCE [LARGE SCALE GENOMIC DNA]</scope>
    <source>
        <strain evidence="8">cv. Tatra</strain>
        <tissue evidence="7">Young leaves</tissue>
    </source>
</reference>
<dbReference type="GO" id="GO:0043626">
    <property type="term" value="C:PCNA complex"/>
    <property type="evidence" value="ECO:0007669"/>
    <property type="project" value="TreeGrafter"/>
</dbReference>
<evidence type="ECO:0000313" key="8">
    <source>
        <dbReference type="Proteomes" id="UP000236291"/>
    </source>
</evidence>
<gene>
    <name evidence="7" type="ORF">L195_g036504</name>
</gene>
<evidence type="ECO:0000256" key="1">
    <source>
        <dbReference type="ARBA" id="ARBA00004123"/>
    </source>
</evidence>
<comment type="caution">
    <text evidence="7">The sequence shown here is derived from an EMBL/GenBank/DDBJ whole genome shotgun (WGS) entry which is preliminary data.</text>
</comment>
<dbReference type="Gene3D" id="3.70.10.10">
    <property type="match status" value="1"/>
</dbReference>
<dbReference type="GO" id="GO:0003677">
    <property type="term" value="F:DNA binding"/>
    <property type="evidence" value="ECO:0007669"/>
    <property type="project" value="UniProtKB-KW"/>
</dbReference>
<evidence type="ECO:0000256" key="2">
    <source>
        <dbReference type="ARBA" id="ARBA00010462"/>
    </source>
</evidence>
<comment type="subcellular location">
    <subcellularLocation>
        <location evidence="1">Nucleus</location>
    </subcellularLocation>
</comment>
<dbReference type="InterPro" id="IPR022649">
    <property type="entry name" value="Pr_cel_nuc_antig_C"/>
</dbReference>
<dbReference type="GO" id="GO:0006298">
    <property type="term" value="P:mismatch repair"/>
    <property type="evidence" value="ECO:0007669"/>
    <property type="project" value="TreeGrafter"/>
</dbReference>
<dbReference type="GO" id="GO:0006275">
    <property type="term" value="P:regulation of DNA replication"/>
    <property type="evidence" value="ECO:0007669"/>
    <property type="project" value="InterPro"/>
</dbReference>
<dbReference type="Proteomes" id="UP000236291">
    <property type="component" value="Unassembled WGS sequence"/>
</dbReference>
<feature type="domain" description="Proliferating cell nuclear antigen PCNA C-terminal" evidence="6">
    <location>
        <begin position="12"/>
        <end position="139"/>
    </location>
</feature>
<dbReference type="CDD" id="cd00577">
    <property type="entry name" value="PCNA"/>
    <property type="match status" value="1"/>
</dbReference>
<keyword evidence="5" id="KW-0539">Nucleus</keyword>
<dbReference type="GO" id="GO:0006272">
    <property type="term" value="P:leading strand elongation"/>
    <property type="evidence" value="ECO:0007669"/>
    <property type="project" value="TreeGrafter"/>
</dbReference>
<reference evidence="7 8" key="1">
    <citation type="journal article" date="2014" name="Am. J. Bot.">
        <title>Genome assembly and annotation for red clover (Trifolium pratense; Fabaceae).</title>
        <authorList>
            <person name="Istvanek J."/>
            <person name="Jaros M."/>
            <person name="Krenek A."/>
            <person name="Repkova J."/>
        </authorList>
    </citation>
    <scope>NUCLEOTIDE SEQUENCE [LARGE SCALE GENOMIC DNA]</scope>
    <source>
        <strain evidence="8">cv. Tatra</strain>
        <tissue evidence="7">Young leaves</tissue>
    </source>
</reference>
<dbReference type="NCBIfam" id="TIGR00590">
    <property type="entry name" value="pcna"/>
    <property type="match status" value="1"/>
</dbReference>
<dbReference type="PANTHER" id="PTHR11352">
    <property type="entry name" value="PROLIFERATING CELL NUCLEAR ANTIGEN"/>
    <property type="match status" value="1"/>
</dbReference>
<dbReference type="AlphaFoldDB" id="A0A2K3LPP6"/>
<evidence type="ECO:0000256" key="4">
    <source>
        <dbReference type="ARBA" id="ARBA00023125"/>
    </source>
</evidence>
<proteinExistence type="inferred from homology"/>
<organism evidence="7 8">
    <name type="scientific">Trifolium pratense</name>
    <name type="common">Red clover</name>
    <dbReference type="NCBI Taxonomy" id="57577"/>
    <lineage>
        <taxon>Eukaryota</taxon>
        <taxon>Viridiplantae</taxon>
        <taxon>Streptophyta</taxon>
        <taxon>Embryophyta</taxon>
        <taxon>Tracheophyta</taxon>
        <taxon>Spermatophyta</taxon>
        <taxon>Magnoliopsida</taxon>
        <taxon>eudicotyledons</taxon>
        <taxon>Gunneridae</taxon>
        <taxon>Pentapetalae</taxon>
        <taxon>rosids</taxon>
        <taxon>fabids</taxon>
        <taxon>Fabales</taxon>
        <taxon>Fabaceae</taxon>
        <taxon>Papilionoideae</taxon>
        <taxon>50 kb inversion clade</taxon>
        <taxon>NPAAA clade</taxon>
        <taxon>Hologalegina</taxon>
        <taxon>IRL clade</taxon>
        <taxon>Trifolieae</taxon>
        <taxon>Trifolium</taxon>
    </lineage>
</organism>